<comment type="caution">
    <text evidence="1">The sequence shown here is derived from an EMBL/GenBank/DDBJ whole genome shotgun (WGS) entry which is preliminary data.</text>
</comment>
<dbReference type="EMBL" id="CM055096">
    <property type="protein sequence ID" value="KAJ7556811.1"/>
    <property type="molecule type" value="Genomic_DNA"/>
</dbReference>
<evidence type="ECO:0000313" key="2">
    <source>
        <dbReference type="Proteomes" id="UP001162992"/>
    </source>
</evidence>
<protein>
    <submittedName>
        <fullName evidence="1">Uncharacterized protein</fullName>
    </submittedName>
</protein>
<sequence>MTKVEVTAPDKKTRRSVSNPKAGVTVKKGSTVSSPTNDLVQNTKKDSPQGLPLVVALNCLEDCEIEAESLAGIATLQHVSLAQVSEGKIETAAAVLLHSLAYLPRAAQRCLQPWQLLLCLGSADKSVDSSLASDLGLQLVHIDCGRADEVADSVMALLLGLLRHTHLLSSQGFASAGWLGSIQPICRGMRRCRGQVMGIVGSSRSAAALAVRCLAFKMKVLYFEPEEEKENKCWSKSFPPSVEEVDSLKELLSRSDVVSLHCSLTNDTVQLINGDTLQYIKPGAFLVNTSSSHLLDDCALKQALIDGTVAGCALDGVEGPQWLEAWVREMPNVLILPRSAEYSDDVWAEIRAKAVSVLRSYFVDGVLLSNTVSDDEEDSNDPSWLDEKDETSEKENSMHAKDSEQWFEEAQTRPGVCSKHLYFQAQNSRLHSQDCSMSRSSGHRTSRSIHGKGAGKKGKKKLGRRKSQQTTDALKLSEKETNWVALQRDDRDSNIKREDTLTSIARFTSPDDKKLQHDDEVASSGESTDEKAHFQSDSRGGFGPCSAFDQLKEGHVVALRPEGGSGYYVARKKGSGRGWSLDLMSDVTTRDPATQFLVVLHNKDRFGLRSLAAGGRLLQANKKSELSFSNHSVDVWESWMLEGSTLDMCRIIHSKFRAVSLDVSIEVLAAVGEEDGVARWLR</sequence>
<evidence type="ECO:0000313" key="1">
    <source>
        <dbReference type="EMBL" id="KAJ7556811.1"/>
    </source>
</evidence>
<gene>
    <name evidence="1" type="ORF">O6H91_05G100200</name>
</gene>
<keyword evidence="2" id="KW-1185">Reference proteome</keyword>
<organism evidence="1 2">
    <name type="scientific">Diphasiastrum complanatum</name>
    <name type="common">Issler's clubmoss</name>
    <name type="synonym">Lycopodium complanatum</name>
    <dbReference type="NCBI Taxonomy" id="34168"/>
    <lineage>
        <taxon>Eukaryota</taxon>
        <taxon>Viridiplantae</taxon>
        <taxon>Streptophyta</taxon>
        <taxon>Embryophyta</taxon>
        <taxon>Tracheophyta</taxon>
        <taxon>Lycopodiopsida</taxon>
        <taxon>Lycopodiales</taxon>
        <taxon>Lycopodiaceae</taxon>
        <taxon>Lycopodioideae</taxon>
        <taxon>Diphasiastrum</taxon>
    </lineage>
</organism>
<proteinExistence type="predicted"/>
<accession>A0ACC2DR80</accession>
<reference evidence="2" key="1">
    <citation type="journal article" date="2024" name="Proc. Natl. Acad. Sci. U.S.A.">
        <title>Extraordinary preservation of gene collinearity over three hundred million years revealed in homosporous lycophytes.</title>
        <authorList>
            <person name="Li C."/>
            <person name="Wickell D."/>
            <person name="Kuo L.Y."/>
            <person name="Chen X."/>
            <person name="Nie B."/>
            <person name="Liao X."/>
            <person name="Peng D."/>
            <person name="Ji J."/>
            <person name="Jenkins J."/>
            <person name="Williams M."/>
            <person name="Shu S."/>
            <person name="Plott C."/>
            <person name="Barry K."/>
            <person name="Rajasekar S."/>
            <person name="Grimwood J."/>
            <person name="Han X."/>
            <person name="Sun S."/>
            <person name="Hou Z."/>
            <person name="He W."/>
            <person name="Dai G."/>
            <person name="Sun C."/>
            <person name="Schmutz J."/>
            <person name="Leebens-Mack J.H."/>
            <person name="Li F.W."/>
            <person name="Wang L."/>
        </authorList>
    </citation>
    <scope>NUCLEOTIDE SEQUENCE [LARGE SCALE GENOMIC DNA]</scope>
    <source>
        <strain evidence="2">cv. PW_Plant_1</strain>
    </source>
</reference>
<dbReference type="Proteomes" id="UP001162992">
    <property type="component" value="Chromosome 5"/>
</dbReference>
<name>A0ACC2DR80_DIPCM</name>